<comment type="caution">
    <text evidence="10">The sequence shown here is derived from an EMBL/GenBank/DDBJ whole genome shotgun (WGS) entry which is preliminary data.</text>
</comment>
<gene>
    <name evidence="10" type="ORF">DPF_2374</name>
</gene>
<dbReference type="Pfam" id="PF04879">
    <property type="entry name" value="Molybdop_Fe4S4"/>
    <property type="match status" value="1"/>
</dbReference>
<comment type="subcellular location">
    <subcellularLocation>
        <location evidence="2">Cell envelope</location>
    </subcellularLocation>
</comment>
<comment type="similarity">
    <text evidence="3">Belongs to the prokaryotic molybdopterin-containing oxidoreductase family.</text>
</comment>
<evidence type="ECO:0000256" key="4">
    <source>
        <dbReference type="ARBA" id="ARBA00022485"/>
    </source>
</evidence>
<keyword evidence="5" id="KW-0479">Metal-binding</keyword>
<dbReference type="InterPro" id="IPR006311">
    <property type="entry name" value="TAT_signal"/>
</dbReference>
<dbReference type="PANTHER" id="PTHR43598:SF1">
    <property type="entry name" value="FORMATE DEHYDROGENASE-O MAJOR SUBUNIT"/>
    <property type="match status" value="1"/>
</dbReference>
<dbReference type="SUPFAM" id="SSF53706">
    <property type="entry name" value="Formate dehydrogenase/DMSO reductase, domains 1-3"/>
    <property type="match status" value="1"/>
</dbReference>
<dbReference type="SMART" id="SM00926">
    <property type="entry name" value="Molybdop_Fe4S4"/>
    <property type="match status" value="1"/>
</dbReference>
<dbReference type="PROSITE" id="PS51318">
    <property type="entry name" value="TAT"/>
    <property type="match status" value="1"/>
</dbReference>
<dbReference type="AlphaFoldDB" id="A0A194AK04"/>
<sequence>MVCTRRGFLKLVGMGMAMLPLSQLGISLKPIKAYAAGMKIDGAKEVVSICPFCAVTCHYIAHVKDGRIVSTEGDPDYPISEGSLCAKGAAQLSMINSHHRLLKPMYRAPYSDHWEEKSWEWILEKLARKIKDTRDRDFKRVNAKGQTVNRVESIFHLGCSIMDNEECALVHQAVRGLGLVHFDHQARI</sequence>
<dbReference type="STRING" id="1592317.DPF_2374"/>
<feature type="domain" description="4Fe-4S Mo/W bis-MGD-type" evidence="9">
    <location>
        <begin position="43"/>
        <end position="99"/>
    </location>
</feature>
<evidence type="ECO:0000256" key="7">
    <source>
        <dbReference type="ARBA" id="ARBA00023004"/>
    </source>
</evidence>
<dbReference type="InterPro" id="IPR027467">
    <property type="entry name" value="MopterinOxRdtase_cofactor_BS"/>
</dbReference>
<evidence type="ECO:0000313" key="10">
    <source>
        <dbReference type="EMBL" id="GAU09643.1"/>
    </source>
</evidence>
<reference evidence="11" key="1">
    <citation type="submission" date="2016-06" db="EMBL/GenBank/DDBJ databases">
        <title>Draft genome sequence of Desulfoplanes formicivorans strain Pf12B.</title>
        <authorList>
            <person name="Watanabe M."/>
            <person name="Kojima H."/>
            <person name="Fukui M."/>
        </authorList>
    </citation>
    <scope>NUCLEOTIDE SEQUENCE [LARGE SCALE GENOMIC DNA]</scope>
    <source>
        <strain evidence="11">Pf12B</strain>
    </source>
</reference>
<dbReference type="GO" id="GO:0016491">
    <property type="term" value="F:oxidoreductase activity"/>
    <property type="evidence" value="ECO:0007669"/>
    <property type="project" value="UniProtKB-KW"/>
</dbReference>
<dbReference type="Gene3D" id="2.20.25.90">
    <property type="entry name" value="ADC-like domains"/>
    <property type="match status" value="1"/>
</dbReference>
<name>A0A194AK04_9BACT</name>
<evidence type="ECO:0000256" key="2">
    <source>
        <dbReference type="ARBA" id="ARBA00004196"/>
    </source>
</evidence>
<dbReference type="GO" id="GO:0051539">
    <property type="term" value="F:4 iron, 4 sulfur cluster binding"/>
    <property type="evidence" value="ECO:0007669"/>
    <property type="project" value="UniProtKB-KW"/>
</dbReference>
<accession>A0A194AK04</accession>
<proteinExistence type="inferred from homology"/>
<dbReference type="GO" id="GO:0030151">
    <property type="term" value="F:molybdenum ion binding"/>
    <property type="evidence" value="ECO:0007669"/>
    <property type="project" value="TreeGrafter"/>
</dbReference>
<keyword evidence="8" id="KW-0411">Iron-sulfur</keyword>
<comment type="cofactor">
    <cofactor evidence="1">
        <name>[4Fe-4S] cluster</name>
        <dbReference type="ChEBI" id="CHEBI:49883"/>
    </cofactor>
</comment>
<dbReference type="PROSITE" id="PS00551">
    <property type="entry name" value="MOLYBDOPTERIN_PROK_1"/>
    <property type="match status" value="1"/>
</dbReference>
<evidence type="ECO:0000313" key="11">
    <source>
        <dbReference type="Proteomes" id="UP000095200"/>
    </source>
</evidence>
<organism evidence="10 11">
    <name type="scientific">Desulfoplanes formicivorans</name>
    <dbReference type="NCBI Taxonomy" id="1592317"/>
    <lineage>
        <taxon>Bacteria</taxon>
        <taxon>Pseudomonadati</taxon>
        <taxon>Thermodesulfobacteriota</taxon>
        <taxon>Desulfovibrionia</taxon>
        <taxon>Desulfovibrionales</taxon>
        <taxon>Desulfoplanaceae</taxon>
        <taxon>Desulfoplanes</taxon>
    </lineage>
</organism>
<evidence type="ECO:0000256" key="3">
    <source>
        <dbReference type="ARBA" id="ARBA00010312"/>
    </source>
</evidence>
<dbReference type="GO" id="GO:0009061">
    <property type="term" value="P:anaerobic respiration"/>
    <property type="evidence" value="ECO:0007669"/>
    <property type="project" value="TreeGrafter"/>
</dbReference>
<evidence type="ECO:0000256" key="1">
    <source>
        <dbReference type="ARBA" id="ARBA00001966"/>
    </source>
</evidence>
<evidence type="ECO:0000256" key="5">
    <source>
        <dbReference type="ARBA" id="ARBA00022723"/>
    </source>
</evidence>
<evidence type="ECO:0000256" key="8">
    <source>
        <dbReference type="ARBA" id="ARBA00023014"/>
    </source>
</evidence>
<dbReference type="Gene3D" id="3.40.50.740">
    <property type="match status" value="1"/>
</dbReference>
<keyword evidence="6" id="KW-0560">Oxidoreductase</keyword>
<dbReference type="GO" id="GO:0030313">
    <property type="term" value="C:cell envelope"/>
    <property type="evidence" value="ECO:0007669"/>
    <property type="project" value="UniProtKB-SubCell"/>
</dbReference>
<dbReference type="PROSITE" id="PS51669">
    <property type="entry name" value="4FE4S_MOW_BIS_MGD"/>
    <property type="match status" value="1"/>
</dbReference>
<dbReference type="EMBL" id="BDFE01000020">
    <property type="protein sequence ID" value="GAU09643.1"/>
    <property type="molecule type" value="Genomic_DNA"/>
</dbReference>
<protein>
    <submittedName>
        <fullName evidence="10">Formate dehydrogenase</fullName>
    </submittedName>
</protein>
<keyword evidence="7" id="KW-0408">Iron</keyword>
<keyword evidence="4" id="KW-0004">4Fe-4S</keyword>
<keyword evidence="11" id="KW-1185">Reference proteome</keyword>
<evidence type="ECO:0000256" key="6">
    <source>
        <dbReference type="ARBA" id="ARBA00023002"/>
    </source>
</evidence>
<dbReference type="Proteomes" id="UP000095200">
    <property type="component" value="Unassembled WGS sequence"/>
</dbReference>
<dbReference type="InterPro" id="IPR006963">
    <property type="entry name" value="Mopterin_OxRdtase_4Fe-4S_dom"/>
</dbReference>
<dbReference type="GO" id="GO:0009055">
    <property type="term" value="F:electron transfer activity"/>
    <property type="evidence" value="ECO:0007669"/>
    <property type="project" value="TreeGrafter"/>
</dbReference>
<dbReference type="PANTHER" id="PTHR43598">
    <property type="entry name" value="TUNGSTEN-CONTAINING FORMYLMETHANOFURAN DEHYDROGENASE 2 SUBUNIT B"/>
    <property type="match status" value="1"/>
</dbReference>
<evidence type="ECO:0000259" key="9">
    <source>
        <dbReference type="PROSITE" id="PS51669"/>
    </source>
</evidence>